<dbReference type="AlphaFoldDB" id="A0A9X1YCH0"/>
<reference evidence="7" key="1">
    <citation type="submission" date="2022-04" db="EMBL/GenBank/DDBJ databases">
        <title>Roseomonas acroporae sp. nov., isolated from coral Acropora digitifera.</title>
        <authorList>
            <person name="Sun H."/>
        </authorList>
    </citation>
    <scope>NUCLEOTIDE SEQUENCE</scope>
    <source>
        <strain evidence="7">NAR14</strain>
    </source>
</reference>
<name>A0A9X1YCH0_9PROT</name>
<dbReference type="GO" id="GO:0000976">
    <property type="term" value="F:transcription cis-regulatory region binding"/>
    <property type="evidence" value="ECO:0007669"/>
    <property type="project" value="TreeGrafter"/>
</dbReference>
<dbReference type="PANTHER" id="PTHR38097:SF2">
    <property type="entry name" value="DNA-BINDING PROTEIN STPA"/>
    <property type="match status" value="1"/>
</dbReference>
<feature type="region of interest" description="Disordered" evidence="5">
    <location>
        <begin position="47"/>
        <end position="88"/>
    </location>
</feature>
<evidence type="ECO:0000259" key="6">
    <source>
        <dbReference type="SMART" id="SM00528"/>
    </source>
</evidence>
<dbReference type="SMART" id="SM00528">
    <property type="entry name" value="HNS"/>
    <property type="match status" value="1"/>
</dbReference>
<dbReference type="GO" id="GO:0032993">
    <property type="term" value="C:protein-DNA complex"/>
    <property type="evidence" value="ECO:0007669"/>
    <property type="project" value="TreeGrafter"/>
</dbReference>
<proteinExistence type="inferred from homology"/>
<evidence type="ECO:0000256" key="5">
    <source>
        <dbReference type="SAM" id="MobiDB-lite"/>
    </source>
</evidence>
<evidence type="ECO:0000256" key="1">
    <source>
        <dbReference type="ARBA" id="ARBA00004453"/>
    </source>
</evidence>
<evidence type="ECO:0000313" key="7">
    <source>
        <dbReference type="EMBL" id="MCK8787608.1"/>
    </source>
</evidence>
<comment type="subcellular location">
    <subcellularLocation>
        <location evidence="1">Cytoplasm</location>
        <location evidence="1">Nucleoid</location>
    </subcellularLocation>
</comment>
<keyword evidence="8" id="KW-1185">Reference proteome</keyword>
<dbReference type="Pfam" id="PF00816">
    <property type="entry name" value="Histone_HNS"/>
    <property type="match status" value="1"/>
</dbReference>
<evidence type="ECO:0000256" key="3">
    <source>
        <dbReference type="ARBA" id="ARBA00022490"/>
    </source>
</evidence>
<gene>
    <name evidence="7" type="ORF">M0638_24890</name>
</gene>
<dbReference type="SUPFAM" id="SSF81273">
    <property type="entry name" value="H-NS histone-like proteins"/>
    <property type="match status" value="1"/>
</dbReference>
<dbReference type="RefSeq" id="WP_248669657.1">
    <property type="nucleotide sequence ID" value="NZ_JALPRX010000134.1"/>
</dbReference>
<keyword evidence="3" id="KW-0963">Cytoplasm</keyword>
<protein>
    <submittedName>
        <fullName evidence="7">H-NS histone family protein</fullName>
    </submittedName>
</protein>
<dbReference type="Gene3D" id="4.10.430.10">
    <property type="entry name" value="Histone-like protein H-NS, C-terminal domain"/>
    <property type="match status" value="1"/>
</dbReference>
<dbReference type="InterPro" id="IPR037150">
    <property type="entry name" value="H-NS_C_dom_sf"/>
</dbReference>
<dbReference type="GO" id="GO:0003681">
    <property type="term" value="F:bent DNA binding"/>
    <property type="evidence" value="ECO:0007669"/>
    <property type="project" value="TreeGrafter"/>
</dbReference>
<dbReference type="InterPro" id="IPR027444">
    <property type="entry name" value="H-NS_C_dom"/>
</dbReference>
<feature type="domain" description="DNA-binding protein H-NS-like C-terminal" evidence="6">
    <location>
        <begin position="65"/>
        <end position="109"/>
    </location>
</feature>
<evidence type="ECO:0000313" key="8">
    <source>
        <dbReference type="Proteomes" id="UP001139516"/>
    </source>
</evidence>
<dbReference type="Proteomes" id="UP001139516">
    <property type="component" value="Unassembled WGS sequence"/>
</dbReference>
<dbReference type="GO" id="GO:0001217">
    <property type="term" value="F:DNA-binding transcription repressor activity"/>
    <property type="evidence" value="ECO:0007669"/>
    <property type="project" value="TreeGrafter"/>
</dbReference>
<dbReference type="GO" id="GO:0005829">
    <property type="term" value="C:cytosol"/>
    <property type="evidence" value="ECO:0007669"/>
    <property type="project" value="TreeGrafter"/>
</dbReference>
<evidence type="ECO:0000256" key="4">
    <source>
        <dbReference type="ARBA" id="ARBA00023125"/>
    </source>
</evidence>
<dbReference type="GO" id="GO:0009295">
    <property type="term" value="C:nucleoid"/>
    <property type="evidence" value="ECO:0007669"/>
    <property type="project" value="UniProtKB-SubCell"/>
</dbReference>
<accession>A0A9X1YCH0</accession>
<sequence length="111" mass="12497">MSAEELTQLIEKATEKRQQKVEGAKQALIEEMETRAAQLGLSLEGLFGLRSGKPEPAPPRRRVRKDAGGTVPVKYRGPEEGQTWSGRGRMPKWLTELEAQGKHRQDYLARN</sequence>
<organism evidence="7 8">
    <name type="scientific">Roseomonas acroporae</name>
    <dbReference type="NCBI Taxonomy" id="2937791"/>
    <lineage>
        <taxon>Bacteria</taxon>
        <taxon>Pseudomonadati</taxon>
        <taxon>Pseudomonadota</taxon>
        <taxon>Alphaproteobacteria</taxon>
        <taxon>Acetobacterales</taxon>
        <taxon>Roseomonadaceae</taxon>
        <taxon>Roseomonas</taxon>
    </lineage>
</organism>
<comment type="similarity">
    <text evidence="2">Belongs to the histone-like protein H-NS family.</text>
</comment>
<evidence type="ECO:0000256" key="2">
    <source>
        <dbReference type="ARBA" id="ARBA00010610"/>
    </source>
</evidence>
<keyword evidence="4" id="KW-0238">DNA-binding</keyword>
<dbReference type="PANTHER" id="PTHR38097">
    <property type="match status" value="1"/>
</dbReference>
<dbReference type="GO" id="GO:0003680">
    <property type="term" value="F:minor groove of adenine-thymine-rich DNA binding"/>
    <property type="evidence" value="ECO:0007669"/>
    <property type="project" value="TreeGrafter"/>
</dbReference>
<comment type="caution">
    <text evidence="7">The sequence shown here is derived from an EMBL/GenBank/DDBJ whole genome shotgun (WGS) entry which is preliminary data.</text>
</comment>
<dbReference type="EMBL" id="JALPRX010000134">
    <property type="protein sequence ID" value="MCK8787608.1"/>
    <property type="molecule type" value="Genomic_DNA"/>
</dbReference>